<dbReference type="EMBL" id="JAVLVT010000001">
    <property type="protein sequence ID" value="MDS1268801.1"/>
    <property type="molecule type" value="Genomic_DNA"/>
</dbReference>
<dbReference type="PANTHER" id="PTHR40763">
    <property type="entry name" value="MEMBRANE PROTEIN-RELATED"/>
    <property type="match status" value="1"/>
</dbReference>
<evidence type="ECO:0000313" key="3">
    <source>
        <dbReference type="Proteomes" id="UP001250214"/>
    </source>
</evidence>
<evidence type="ECO:0000259" key="1">
    <source>
        <dbReference type="Pfam" id="PF08044"/>
    </source>
</evidence>
<comment type="caution">
    <text evidence="2">The sequence shown here is derived from an EMBL/GenBank/DDBJ whole genome shotgun (WGS) entry which is preliminary data.</text>
</comment>
<dbReference type="PANTHER" id="PTHR40763:SF5">
    <property type="entry name" value="MEMBRANE PROTEIN"/>
    <property type="match status" value="1"/>
</dbReference>
<dbReference type="InterPro" id="IPR012551">
    <property type="entry name" value="DUF1707_SHOCT-like"/>
</dbReference>
<reference evidence="3" key="1">
    <citation type="submission" date="2023-07" db="EMBL/GenBank/DDBJ databases">
        <title>Novel species in the genus Lipingzhangella isolated from Sambhar Salt Lake.</title>
        <authorList>
            <person name="Jiya N."/>
            <person name="Kajale S."/>
            <person name="Sharma A."/>
        </authorList>
    </citation>
    <scope>NUCLEOTIDE SEQUENCE [LARGE SCALE GENOMIC DNA]</scope>
    <source>
        <strain evidence="3">LS1_29</strain>
    </source>
</reference>
<feature type="domain" description="DUF1707" evidence="1">
    <location>
        <begin position="11"/>
        <end position="63"/>
    </location>
</feature>
<accession>A0ABU2H0G6</accession>
<dbReference type="Proteomes" id="UP001250214">
    <property type="component" value="Unassembled WGS sequence"/>
</dbReference>
<protein>
    <submittedName>
        <fullName evidence="2">DUF1707 domain-containing protein</fullName>
    </submittedName>
</protein>
<dbReference type="RefSeq" id="WP_310910312.1">
    <property type="nucleotide sequence ID" value="NZ_JAVLVT010000001.1"/>
</dbReference>
<proteinExistence type="predicted"/>
<sequence>MAEGHDQATSIRVSDTEREAAAETLRAATADGRLDLGDLDERVSAVYAARTRGELDMVTSDLPRMGGTEPGPLHLRTSSGSLVKDGYWRVPADITVECVSGAIRVDLTRASCTQREVVLTATVHSGSVQIVVPHGWLVEQDQVGVYSGGFRNRVRSAPEPGAPTVRIRGEVHSGALVVRHPRRGFVAWLLRRPH</sequence>
<evidence type="ECO:0000313" key="2">
    <source>
        <dbReference type="EMBL" id="MDS1268801.1"/>
    </source>
</evidence>
<keyword evidence="3" id="KW-1185">Reference proteome</keyword>
<dbReference type="Pfam" id="PF08044">
    <property type="entry name" value="DUF1707"/>
    <property type="match status" value="1"/>
</dbReference>
<name>A0ABU2H0G6_9ACTN</name>
<organism evidence="2 3">
    <name type="scientific">Lipingzhangella rawalii</name>
    <dbReference type="NCBI Taxonomy" id="2055835"/>
    <lineage>
        <taxon>Bacteria</taxon>
        <taxon>Bacillati</taxon>
        <taxon>Actinomycetota</taxon>
        <taxon>Actinomycetes</taxon>
        <taxon>Streptosporangiales</taxon>
        <taxon>Nocardiopsidaceae</taxon>
        <taxon>Lipingzhangella</taxon>
    </lineage>
</organism>
<gene>
    <name evidence="2" type="ORF">RIF23_00670</name>
</gene>